<feature type="transmembrane region" description="Helical" evidence="1">
    <location>
        <begin position="346"/>
        <end position="366"/>
    </location>
</feature>
<dbReference type="OrthoDB" id="1911237at2759"/>
<gene>
    <name evidence="2" type="ORF">HHK36_029735</name>
</gene>
<organism evidence="2 3">
    <name type="scientific">Tetracentron sinense</name>
    <name type="common">Spur-leaf</name>
    <dbReference type="NCBI Taxonomy" id="13715"/>
    <lineage>
        <taxon>Eukaryota</taxon>
        <taxon>Viridiplantae</taxon>
        <taxon>Streptophyta</taxon>
        <taxon>Embryophyta</taxon>
        <taxon>Tracheophyta</taxon>
        <taxon>Spermatophyta</taxon>
        <taxon>Magnoliopsida</taxon>
        <taxon>Trochodendrales</taxon>
        <taxon>Trochodendraceae</taxon>
        <taxon>Tetracentron</taxon>
    </lineage>
</organism>
<keyword evidence="3" id="KW-1185">Reference proteome</keyword>
<name>A0A834YA42_TETSI</name>
<proteinExistence type="predicted"/>
<sequence>MIPSKHSSSWSPEAKTPQESTVMIPLWSFQPANPWLPESEEETLHSLDLKIPQQSRNIYTHLTEVSAKVQHNVLSTRITNDSKNPCQYYPINCLHMLKRFVVLSGGLELKIESSGAPPQGGGEVVLAVSIVQSSLFVITFSTRVSSQFENNESCSSWSVCFSIFICTDHKAGPRAGNTNSVMPHPAALAPKSVHLSSGLAIPSLCSMSARDYEVHHLLFHFHCCLKCMDRQRFKPRPTNYSSSFDSIASNFLPAISVCFLTFNTLIALLRMQAFNGNPMMAVLLLFYYGLLSFYCCLKIFEQLPKQFKELFKKWCLKDGSWILLTMINFSVAFRFAPFLHLVAAGFLFAMATLSSVCGFYFLFIHGEKKCSSDEKMKSLRYFSSLPLLKVSQKKIKFLESTSPLEKV</sequence>
<dbReference type="EMBL" id="JABCRI010000023">
    <property type="protein sequence ID" value="KAF8378396.1"/>
    <property type="molecule type" value="Genomic_DNA"/>
</dbReference>
<reference evidence="2 3" key="1">
    <citation type="submission" date="2020-04" db="EMBL/GenBank/DDBJ databases">
        <title>Plant Genome Project.</title>
        <authorList>
            <person name="Zhang R.-G."/>
        </authorList>
    </citation>
    <scope>NUCLEOTIDE SEQUENCE [LARGE SCALE GENOMIC DNA]</scope>
    <source>
        <strain evidence="2">YNK0</strain>
        <tissue evidence="2">Leaf</tissue>
    </source>
</reference>
<dbReference type="InterPro" id="IPR013792">
    <property type="entry name" value="RNA3'P_cycl/enolpyr_Trfase_a/b"/>
</dbReference>
<dbReference type="SUPFAM" id="SSF55205">
    <property type="entry name" value="EPT/RTPC-like"/>
    <property type="match status" value="1"/>
</dbReference>
<feature type="transmembrane region" description="Helical" evidence="1">
    <location>
        <begin position="321"/>
        <end position="340"/>
    </location>
</feature>
<comment type="caution">
    <text evidence="2">The sequence shown here is derived from an EMBL/GenBank/DDBJ whole genome shotgun (WGS) entry which is preliminary data.</text>
</comment>
<evidence type="ECO:0000313" key="2">
    <source>
        <dbReference type="EMBL" id="KAF8378396.1"/>
    </source>
</evidence>
<feature type="transmembrane region" description="Helical" evidence="1">
    <location>
        <begin position="279"/>
        <end position="300"/>
    </location>
</feature>
<keyword evidence="1" id="KW-0812">Transmembrane</keyword>
<protein>
    <submittedName>
        <fullName evidence="2">Uncharacterized protein</fullName>
    </submittedName>
</protein>
<dbReference type="GO" id="GO:0003824">
    <property type="term" value="F:catalytic activity"/>
    <property type="evidence" value="ECO:0007669"/>
    <property type="project" value="InterPro"/>
</dbReference>
<dbReference type="Proteomes" id="UP000655225">
    <property type="component" value="Unassembled WGS sequence"/>
</dbReference>
<evidence type="ECO:0000256" key="1">
    <source>
        <dbReference type="SAM" id="Phobius"/>
    </source>
</evidence>
<evidence type="ECO:0000313" key="3">
    <source>
        <dbReference type="Proteomes" id="UP000655225"/>
    </source>
</evidence>
<dbReference type="PANTHER" id="PTHR46610">
    <property type="entry name" value="OS05G0181300 PROTEIN"/>
    <property type="match status" value="1"/>
</dbReference>
<dbReference type="PANTHER" id="PTHR46610:SF20">
    <property type="entry name" value="OS05G0181300 PROTEIN"/>
    <property type="match status" value="1"/>
</dbReference>
<feature type="transmembrane region" description="Helical" evidence="1">
    <location>
        <begin position="251"/>
        <end position="273"/>
    </location>
</feature>
<dbReference type="InterPro" id="IPR045501">
    <property type="entry name" value="DUF6490"/>
</dbReference>
<dbReference type="AlphaFoldDB" id="A0A834YA42"/>
<keyword evidence="1" id="KW-0472">Membrane</keyword>
<keyword evidence="1" id="KW-1133">Transmembrane helix</keyword>
<accession>A0A834YA42</accession>